<name>A0A1F4Y3F7_9BACT</name>
<dbReference type="Proteomes" id="UP000176568">
    <property type="component" value="Unassembled WGS sequence"/>
</dbReference>
<comment type="caution">
    <text evidence="2">The sequence shown here is derived from an EMBL/GenBank/DDBJ whole genome shotgun (WGS) entry which is preliminary data.</text>
</comment>
<accession>A0A1F4Y3F7</accession>
<dbReference type="GO" id="GO:0004622">
    <property type="term" value="F:phosphatidylcholine lysophospholipase activity"/>
    <property type="evidence" value="ECO:0007669"/>
    <property type="project" value="TreeGrafter"/>
</dbReference>
<dbReference type="InterPro" id="IPR013830">
    <property type="entry name" value="SGNH_hydro"/>
</dbReference>
<dbReference type="AlphaFoldDB" id="A0A1F4Y3F7"/>
<evidence type="ECO:0000313" key="2">
    <source>
        <dbReference type="EMBL" id="OGC88451.1"/>
    </source>
</evidence>
<dbReference type="SUPFAM" id="SSF52266">
    <property type="entry name" value="SGNH hydrolase"/>
    <property type="match status" value="1"/>
</dbReference>
<reference evidence="2 3" key="1">
    <citation type="journal article" date="2016" name="Nat. Commun.">
        <title>Thousands of microbial genomes shed light on interconnected biogeochemical processes in an aquifer system.</title>
        <authorList>
            <person name="Anantharaman K."/>
            <person name="Brown C.T."/>
            <person name="Hug L.A."/>
            <person name="Sharon I."/>
            <person name="Castelle C.J."/>
            <person name="Probst A.J."/>
            <person name="Thomas B.C."/>
            <person name="Singh A."/>
            <person name="Wilkins M.J."/>
            <person name="Karaoz U."/>
            <person name="Brodie E.L."/>
            <person name="Williams K.H."/>
            <person name="Hubbard S.S."/>
            <person name="Banfield J.F."/>
        </authorList>
    </citation>
    <scope>NUCLEOTIDE SEQUENCE [LARGE SCALE GENOMIC DNA]</scope>
</reference>
<dbReference type="Pfam" id="PF13472">
    <property type="entry name" value="Lipase_GDSL_2"/>
    <property type="match status" value="1"/>
</dbReference>
<evidence type="ECO:0000259" key="1">
    <source>
        <dbReference type="Pfam" id="PF13472"/>
    </source>
</evidence>
<gene>
    <name evidence="2" type="ORF">A2419_01775</name>
</gene>
<dbReference type="InterPro" id="IPR036514">
    <property type="entry name" value="SGNH_hydro_sf"/>
</dbReference>
<dbReference type="STRING" id="1797247.A2419_01775"/>
<dbReference type="EMBL" id="MEXB01000008">
    <property type="protein sequence ID" value="OGC88451.1"/>
    <property type="molecule type" value="Genomic_DNA"/>
</dbReference>
<proteinExistence type="predicted"/>
<dbReference type="Gene3D" id="3.40.50.1110">
    <property type="entry name" value="SGNH hydrolase"/>
    <property type="match status" value="1"/>
</dbReference>
<protein>
    <recommendedName>
        <fullName evidence="1">SGNH hydrolase-type esterase domain-containing protein</fullName>
    </recommendedName>
</protein>
<evidence type="ECO:0000313" key="3">
    <source>
        <dbReference type="Proteomes" id="UP000176568"/>
    </source>
</evidence>
<sequence>MKTLFFVVLILMLAAAPLTYWGCVFLQKYQISRALIANTTPYTQLSNNYSKTLLVLGDSTGVGVGAMRPEDSVAGRLAASVGASYVENRAVSGAVVADIAEQFASATLTKYDIILIQVGGNDIVRFHNPKAMAEKLSPSIHKAVAHSGKTILMSAGNVGATTNFPEPMRPFYTKLTLKFHDAFSAMADKEGAVYVNLYESPKSDPFRADPDTYLAIDGFHPSSEGYGLWFERLEATVQEHEAK</sequence>
<dbReference type="InterPro" id="IPR051532">
    <property type="entry name" value="Ester_Hydrolysis_Enzymes"/>
</dbReference>
<feature type="domain" description="SGNH hydrolase-type esterase" evidence="1">
    <location>
        <begin position="55"/>
        <end position="227"/>
    </location>
</feature>
<organism evidence="2 3">
    <name type="scientific">Candidatus Adlerbacteria bacterium RIFOXYC1_FULL_48_26</name>
    <dbReference type="NCBI Taxonomy" id="1797247"/>
    <lineage>
        <taxon>Bacteria</taxon>
        <taxon>Candidatus Adleribacteriota</taxon>
    </lineage>
</organism>
<dbReference type="PANTHER" id="PTHR30383:SF5">
    <property type="entry name" value="SGNH HYDROLASE-TYPE ESTERASE DOMAIN-CONTAINING PROTEIN"/>
    <property type="match status" value="1"/>
</dbReference>
<dbReference type="PANTHER" id="PTHR30383">
    <property type="entry name" value="THIOESTERASE 1/PROTEASE 1/LYSOPHOSPHOLIPASE L1"/>
    <property type="match status" value="1"/>
</dbReference>